<feature type="domain" description="cGMP-dependent protein kinase interacting" evidence="6">
    <location>
        <begin position="828"/>
        <end position="924"/>
    </location>
</feature>
<feature type="compositionally biased region" description="Low complexity" evidence="5">
    <location>
        <begin position="801"/>
        <end position="810"/>
    </location>
</feature>
<evidence type="ECO:0000259" key="6">
    <source>
        <dbReference type="Pfam" id="PF15898"/>
    </source>
</evidence>
<feature type="compositionally biased region" description="Basic and acidic residues" evidence="5">
    <location>
        <begin position="684"/>
        <end position="723"/>
    </location>
</feature>
<evidence type="ECO:0000313" key="8">
    <source>
        <dbReference type="Proteomes" id="UP000549394"/>
    </source>
</evidence>
<keyword evidence="8" id="KW-1185">Reference proteome</keyword>
<dbReference type="SUPFAM" id="SSF48403">
    <property type="entry name" value="Ankyrin repeat"/>
    <property type="match status" value="1"/>
</dbReference>
<dbReference type="OrthoDB" id="19014at2759"/>
<gene>
    <name evidence="7" type="ORF">DGYR_LOCUS939</name>
</gene>
<dbReference type="PRINTS" id="PR01415">
    <property type="entry name" value="ANKYRIN"/>
</dbReference>
<feature type="compositionally biased region" description="Basic and acidic residues" evidence="5">
    <location>
        <begin position="590"/>
        <end position="620"/>
    </location>
</feature>
<proteinExistence type="inferred from homology"/>
<feature type="compositionally biased region" description="Polar residues" evidence="5">
    <location>
        <begin position="811"/>
        <end position="820"/>
    </location>
</feature>
<dbReference type="GO" id="GO:0019208">
    <property type="term" value="F:phosphatase regulator activity"/>
    <property type="evidence" value="ECO:0007669"/>
    <property type="project" value="TreeGrafter"/>
</dbReference>
<dbReference type="Proteomes" id="UP000549394">
    <property type="component" value="Unassembled WGS sequence"/>
</dbReference>
<dbReference type="PROSITE" id="PS50297">
    <property type="entry name" value="ANK_REP_REGION"/>
    <property type="match status" value="3"/>
</dbReference>
<evidence type="ECO:0000256" key="4">
    <source>
        <dbReference type="PROSITE-ProRule" id="PRU00023"/>
    </source>
</evidence>
<keyword evidence="4" id="KW-0040">ANK repeat</keyword>
<keyword evidence="1" id="KW-0217">Developmental protein</keyword>
<sequence>MAIEPRSNPLWKRSDQLTKWRLSEMAKESDRFHASEKVHFDRDCVFIACCAEANIKEVELLLDNGANIHATNTDGLTALHQACIDNNSVMVEFLLKRRANVSAADNEGWTPLHATASQGYTEIARILIANGADIRAVNCDNELPFDLSESEEMDELLEEEMRKINMNIEIARNVEENLMIEDATRWLKQGKIEELIDPQTGATSLHVAASKGYTEVLRLLLKAGADVNAQDYDGWTPAHAAAHWDQKEALTVLVMEGLCDLEALNSYNQTPEDVCESKLLTYLEELKTRQKLKSAAENLVIESVKTNRQRRTSITRLSADQKQNLKKSVIEEGEVFRRLTSPDHIKNEEQEPVEKVRKVDEESEENKENEKQNADLEHITNNKSDAITDLPTIKPRLHGLLRKADSLPSTEATETKESPPKTYRSFSNSSVEDTKERWNNKMFGHSQIGLSALRGANAQRYIPESQNFESSRPIEEIRSSQGDSETKEAEKDSEKDEAEDTIKDITRSKNDSKSTGDTDTSESRDSRPCSLFAPASNEAEIVRKIASKTARKTRRSTQGVSREDVQLAEKALEEAAKKKSQNHSLAITSVREENQQKASEEKKTTDTDKTEETKDDSDKKSHTKLSVFNSSSTNTDKDDKVDLPTTTFDTISTKSSPKLSYTSQTVSPNTDISAYRSKSFSSRRQTEAEEKKNLDTDFELRHEKRDRERQTRRERAQRLEESLKRSEEILNKSKDIETNYSNNSYRDSTRIRLTPATSSNSTSLYNKDSDLYPLDRTGLIASNRRRHSARTADRIAALDDTTSTSTISSSNKSNDLQNNVKTLDEEHKKILEENEKLKRDLEKAKADTKKAKEEVEEAKNELERNRKSTTNYYDASERREKRALERRVSELEEELKQFDHVKIELQKVKEENSALIRVISKLSKGNEQSCDRYCTKL</sequence>
<feature type="compositionally biased region" description="Polar residues" evidence="5">
    <location>
        <begin position="644"/>
        <end position="683"/>
    </location>
</feature>
<dbReference type="Gene3D" id="1.25.40.20">
    <property type="entry name" value="Ankyrin repeat-containing domain"/>
    <property type="match status" value="2"/>
</dbReference>
<feature type="repeat" description="ANK" evidence="4">
    <location>
        <begin position="107"/>
        <end position="139"/>
    </location>
</feature>
<feature type="compositionally biased region" description="Basic and acidic residues" evidence="5">
    <location>
        <begin position="847"/>
        <end position="866"/>
    </location>
</feature>
<dbReference type="AlphaFoldDB" id="A0A7I8V7Y7"/>
<feature type="compositionally biased region" description="Basic and acidic residues" evidence="5">
    <location>
        <begin position="561"/>
        <end position="577"/>
    </location>
</feature>
<comment type="caution">
    <text evidence="7">The sequence shown here is derived from an EMBL/GenBank/DDBJ whole genome shotgun (WGS) entry which is preliminary data.</text>
</comment>
<evidence type="ECO:0000256" key="1">
    <source>
        <dbReference type="ARBA" id="ARBA00022473"/>
    </source>
</evidence>
<feature type="compositionally biased region" description="Polar residues" evidence="5">
    <location>
        <begin position="624"/>
        <end position="634"/>
    </location>
</feature>
<dbReference type="CDD" id="cd21930">
    <property type="entry name" value="IPD_PPP1R12"/>
    <property type="match status" value="1"/>
</dbReference>
<dbReference type="GO" id="GO:0019901">
    <property type="term" value="F:protein kinase binding"/>
    <property type="evidence" value="ECO:0007669"/>
    <property type="project" value="InterPro"/>
</dbReference>
<dbReference type="InterPro" id="IPR051226">
    <property type="entry name" value="PP1_Regulatory_Subunit"/>
</dbReference>
<dbReference type="Pfam" id="PF15898">
    <property type="entry name" value="PRKG1_interact"/>
    <property type="match status" value="1"/>
</dbReference>
<name>A0A7I8V7Y7_9ANNE</name>
<feature type="repeat" description="ANK" evidence="4">
    <location>
        <begin position="74"/>
        <end position="106"/>
    </location>
</feature>
<feature type="region of interest" description="Disordered" evidence="5">
    <location>
        <begin position="801"/>
        <end position="820"/>
    </location>
</feature>
<dbReference type="EMBL" id="CAJFCJ010000002">
    <property type="protein sequence ID" value="CAD5111688.1"/>
    <property type="molecule type" value="Genomic_DNA"/>
</dbReference>
<dbReference type="GO" id="GO:0005737">
    <property type="term" value="C:cytoplasm"/>
    <property type="evidence" value="ECO:0007669"/>
    <property type="project" value="TreeGrafter"/>
</dbReference>
<dbReference type="Gene3D" id="6.10.140.390">
    <property type="match status" value="1"/>
</dbReference>
<feature type="region of interest" description="Disordered" evidence="5">
    <location>
        <begin position="401"/>
        <end position="430"/>
    </location>
</feature>
<feature type="compositionally biased region" description="Basic and acidic residues" evidence="5">
    <location>
        <begin position="472"/>
        <end position="527"/>
    </location>
</feature>
<dbReference type="InterPro" id="IPR031775">
    <property type="entry name" value="PRKG1_interact"/>
</dbReference>
<feature type="repeat" description="ANK" evidence="4">
    <location>
        <begin position="200"/>
        <end position="232"/>
    </location>
</feature>
<dbReference type="Pfam" id="PF12796">
    <property type="entry name" value="Ank_2"/>
    <property type="match status" value="1"/>
</dbReference>
<comment type="similarity">
    <text evidence="3">Belongs to the NRARP family.</text>
</comment>
<keyword evidence="2" id="KW-0677">Repeat</keyword>
<evidence type="ECO:0000313" key="7">
    <source>
        <dbReference type="EMBL" id="CAD5111688.1"/>
    </source>
</evidence>
<accession>A0A7I8V7Y7</accession>
<dbReference type="SMART" id="SM00248">
    <property type="entry name" value="ANK"/>
    <property type="match status" value="5"/>
</dbReference>
<dbReference type="Pfam" id="PF13637">
    <property type="entry name" value="Ank_4"/>
    <property type="match status" value="1"/>
</dbReference>
<organism evidence="7 8">
    <name type="scientific">Dimorphilus gyrociliatus</name>
    <dbReference type="NCBI Taxonomy" id="2664684"/>
    <lineage>
        <taxon>Eukaryota</taxon>
        <taxon>Metazoa</taxon>
        <taxon>Spiralia</taxon>
        <taxon>Lophotrochozoa</taxon>
        <taxon>Annelida</taxon>
        <taxon>Polychaeta</taxon>
        <taxon>Polychaeta incertae sedis</taxon>
        <taxon>Dinophilidae</taxon>
        <taxon>Dimorphilus</taxon>
    </lineage>
</organism>
<dbReference type="PANTHER" id="PTHR24179">
    <property type="entry name" value="PROTEIN PHOSPHATASE 1 REGULATORY SUBUNIT 12"/>
    <property type="match status" value="1"/>
</dbReference>
<evidence type="ECO:0000256" key="2">
    <source>
        <dbReference type="ARBA" id="ARBA00022737"/>
    </source>
</evidence>
<evidence type="ECO:0000256" key="3">
    <source>
        <dbReference type="ARBA" id="ARBA00038386"/>
    </source>
</evidence>
<feature type="region of interest" description="Disordered" evidence="5">
    <location>
        <begin position="847"/>
        <end position="879"/>
    </location>
</feature>
<feature type="compositionally biased region" description="Basic residues" evidence="5">
    <location>
        <begin position="545"/>
        <end position="555"/>
    </location>
</feature>
<dbReference type="InterPro" id="IPR002110">
    <property type="entry name" value="Ankyrin_rpt"/>
</dbReference>
<protein>
    <submittedName>
        <fullName evidence="7">DgyrCDS975</fullName>
    </submittedName>
</protein>
<dbReference type="PROSITE" id="PS50088">
    <property type="entry name" value="ANK_REPEAT"/>
    <property type="match status" value="3"/>
</dbReference>
<dbReference type="InterPro" id="IPR036770">
    <property type="entry name" value="Ankyrin_rpt-contain_sf"/>
</dbReference>
<feature type="region of interest" description="Disordered" evidence="5">
    <location>
        <begin position="341"/>
        <end position="376"/>
    </location>
</feature>
<feature type="region of interest" description="Disordered" evidence="5">
    <location>
        <begin position="461"/>
        <end position="723"/>
    </location>
</feature>
<dbReference type="PANTHER" id="PTHR24179:SF21">
    <property type="entry name" value="MYOSIN BINDING SUBUNIT, ISOFORM O"/>
    <property type="match status" value="1"/>
</dbReference>
<reference evidence="7 8" key="1">
    <citation type="submission" date="2020-08" db="EMBL/GenBank/DDBJ databases">
        <authorList>
            <person name="Hejnol A."/>
        </authorList>
    </citation>
    <scope>NUCLEOTIDE SEQUENCE [LARGE SCALE GENOMIC DNA]</scope>
</reference>
<dbReference type="GO" id="GO:0004857">
    <property type="term" value="F:enzyme inhibitor activity"/>
    <property type="evidence" value="ECO:0007669"/>
    <property type="project" value="TreeGrafter"/>
</dbReference>
<evidence type="ECO:0000256" key="5">
    <source>
        <dbReference type="SAM" id="MobiDB-lite"/>
    </source>
</evidence>